<name>A0A9P3ULT6_LYOSH</name>
<protein>
    <recommendedName>
        <fullName evidence="1">DUF6593 domain-containing protein</fullName>
    </recommendedName>
</protein>
<dbReference type="AlphaFoldDB" id="A0A9P3ULT6"/>
<dbReference type="InterPro" id="IPR046528">
    <property type="entry name" value="DUF6593"/>
</dbReference>
<dbReference type="EMBL" id="BRPK01000002">
    <property type="protein sequence ID" value="GLB35696.1"/>
    <property type="molecule type" value="Genomic_DNA"/>
</dbReference>
<dbReference type="Pfam" id="PF20236">
    <property type="entry name" value="DUF6593"/>
    <property type="match status" value="1"/>
</dbReference>
<feature type="domain" description="DUF6593" evidence="1">
    <location>
        <begin position="14"/>
        <end position="134"/>
    </location>
</feature>
<reference evidence="2" key="1">
    <citation type="submission" date="2022-07" db="EMBL/GenBank/DDBJ databases">
        <title>The genome of Lyophyllum shimeji provides insight into the initial evolution of ectomycorrhizal fungal genome.</title>
        <authorList>
            <person name="Kobayashi Y."/>
            <person name="Shibata T."/>
            <person name="Hirakawa H."/>
            <person name="Shigenobu S."/>
            <person name="Nishiyama T."/>
            <person name="Yamada A."/>
            <person name="Hasebe M."/>
            <person name="Kawaguchi M."/>
        </authorList>
    </citation>
    <scope>NUCLEOTIDE SEQUENCE</scope>
    <source>
        <strain evidence="2">AT787</strain>
    </source>
</reference>
<sequence>MSLLTFTFSSFNPSILNSVIVGPHSRKYFQVMTDPADPRYTIFQNVNTQVAAFIEWKQHPVVEIRGIVENQAVARWISLSPDRSCRLMEAKGRYYTWIPCGDAICLYSAVSNAPEMFAKVTRGNNTVKLEMTPQAIQAGLLEMSVVATVLLQCGRQID</sequence>
<comment type="caution">
    <text evidence="2">The sequence shown here is derived from an EMBL/GenBank/DDBJ whole genome shotgun (WGS) entry which is preliminary data.</text>
</comment>
<dbReference type="OrthoDB" id="3191568at2759"/>
<organism evidence="2 3">
    <name type="scientific">Lyophyllum shimeji</name>
    <name type="common">Hon-shimeji</name>
    <name type="synonym">Tricholoma shimeji</name>
    <dbReference type="NCBI Taxonomy" id="47721"/>
    <lineage>
        <taxon>Eukaryota</taxon>
        <taxon>Fungi</taxon>
        <taxon>Dikarya</taxon>
        <taxon>Basidiomycota</taxon>
        <taxon>Agaricomycotina</taxon>
        <taxon>Agaricomycetes</taxon>
        <taxon>Agaricomycetidae</taxon>
        <taxon>Agaricales</taxon>
        <taxon>Tricholomatineae</taxon>
        <taxon>Lyophyllaceae</taxon>
        <taxon>Lyophyllum</taxon>
    </lineage>
</organism>
<evidence type="ECO:0000259" key="1">
    <source>
        <dbReference type="Pfam" id="PF20236"/>
    </source>
</evidence>
<gene>
    <name evidence="2" type="ORF">LshimejAT787_0212610</name>
</gene>
<evidence type="ECO:0000313" key="3">
    <source>
        <dbReference type="Proteomes" id="UP001063166"/>
    </source>
</evidence>
<evidence type="ECO:0000313" key="2">
    <source>
        <dbReference type="EMBL" id="GLB35696.1"/>
    </source>
</evidence>
<proteinExistence type="predicted"/>
<dbReference type="Proteomes" id="UP001063166">
    <property type="component" value="Unassembled WGS sequence"/>
</dbReference>
<keyword evidence="3" id="KW-1185">Reference proteome</keyword>
<accession>A0A9P3ULT6</accession>